<feature type="compositionally biased region" description="Basic residues" evidence="1">
    <location>
        <begin position="74"/>
        <end position="83"/>
    </location>
</feature>
<evidence type="ECO:0000313" key="3">
    <source>
        <dbReference type="Proteomes" id="UP000476176"/>
    </source>
</evidence>
<organism evidence="2 3">
    <name type="scientific">Phytophthora fragariae</name>
    <dbReference type="NCBI Taxonomy" id="53985"/>
    <lineage>
        <taxon>Eukaryota</taxon>
        <taxon>Sar</taxon>
        <taxon>Stramenopiles</taxon>
        <taxon>Oomycota</taxon>
        <taxon>Peronosporomycetes</taxon>
        <taxon>Peronosporales</taxon>
        <taxon>Peronosporaceae</taxon>
        <taxon>Phytophthora</taxon>
    </lineage>
</organism>
<feature type="compositionally biased region" description="Basic and acidic residues" evidence="1">
    <location>
        <begin position="34"/>
        <end position="69"/>
    </location>
</feature>
<dbReference type="AlphaFoldDB" id="A0A6G0M7D4"/>
<evidence type="ECO:0000256" key="1">
    <source>
        <dbReference type="SAM" id="MobiDB-lite"/>
    </source>
</evidence>
<name>A0A6G0M7D4_9STRA</name>
<feature type="region of interest" description="Disordered" evidence="1">
    <location>
        <begin position="1"/>
        <end position="99"/>
    </location>
</feature>
<evidence type="ECO:0000313" key="2">
    <source>
        <dbReference type="EMBL" id="KAE9157928.1"/>
    </source>
</evidence>
<accession>A0A6G0M7D4</accession>
<dbReference type="Proteomes" id="UP000476176">
    <property type="component" value="Unassembled WGS sequence"/>
</dbReference>
<feature type="compositionally biased region" description="Basic residues" evidence="1">
    <location>
        <begin position="17"/>
        <end position="27"/>
    </location>
</feature>
<feature type="compositionally biased region" description="Basic and acidic residues" evidence="1">
    <location>
        <begin position="84"/>
        <end position="99"/>
    </location>
</feature>
<protein>
    <submittedName>
        <fullName evidence="2">Uncharacterized protein</fullName>
    </submittedName>
</protein>
<feature type="non-terminal residue" evidence="2">
    <location>
        <position position="99"/>
    </location>
</feature>
<proteinExistence type="predicted"/>
<sequence length="99" mass="11409">MVRAVRPRPGKAAKAAKAAKRVLRRVATRTAPQPRRETSDHAVKLGELETDRMKARLARHDETKRRNADTQRLPKSKRQKKESRHVDTGDDVNLERDKH</sequence>
<gene>
    <name evidence="2" type="ORF">PF004_g32042</name>
</gene>
<comment type="caution">
    <text evidence="2">The sequence shown here is derived from an EMBL/GenBank/DDBJ whole genome shotgun (WGS) entry which is preliminary data.</text>
</comment>
<feature type="compositionally biased region" description="Basic residues" evidence="1">
    <location>
        <begin position="1"/>
        <end position="11"/>
    </location>
</feature>
<reference evidence="2 3" key="1">
    <citation type="submission" date="2018-09" db="EMBL/GenBank/DDBJ databases">
        <title>Genomic investigation of the strawberry pathogen Phytophthora fragariae indicates pathogenicity is determined by transcriptional variation in three key races.</title>
        <authorList>
            <person name="Adams T.M."/>
            <person name="Armitage A.D."/>
            <person name="Sobczyk M.K."/>
            <person name="Bates H.J."/>
            <person name="Dunwell J.M."/>
            <person name="Nellist C.F."/>
            <person name="Harrison R.J."/>
        </authorList>
    </citation>
    <scope>NUCLEOTIDE SEQUENCE [LARGE SCALE GENOMIC DNA]</scope>
    <source>
        <strain evidence="2 3">BC-23</strain>
    </source>
</reference>
<dbReference type="EMBL" id="QXGC01009177">
    <property type="protein sequence ID" value="KAE9157928.1"/>
    <property type="molecule type" value="Genomic_DNA"/>
</dbReference>